<dbReference type="GO" id="GO:0006508">
    <property type="term" value="P:proteolysis"/>
    <property type="evidence" value="ECO:0007669"/>
    <property type="project" value="UniProtKB-KW"/>
</dbReference>
<dbReference type="PANTHER" id="PTHR47965">
    <property type="entry name" value="ASPARTYL PROTEASE-RELATED"/>
    <property type="match status" value="1"/>
</dbReference>
<keyword evidence="3" id="KW-1185">Reference proteome</keyword>
<comment type="caution">
    <text evidence="2">The sequence shown here is derived from an EMBL/GenBank/DDBJ whole genome shotgun (WGS) entry which is preliminary data.</text>
</comment>
<dbReference type="InterPro" id="IPR032799">
    <property type="entry name" value="TAXi_C"/>
</dbReference>
<protein>
    <submittedName>
        <fullName evidence="2">ASPARTYL PROTEASE-RELATED</fullName>
    </submittedName>
</protein>
<dbReference type="SUPFAM" id="SSF50630">
    <property type="entry name" value="Acid proteases"/>
    <property type="match status" value="1"/>
</dbReference>
<name>A0A9Q0VXK7_SALPP</name>
<dbReference type="Proteomes" id="UP001151532">
    <property type="component" value="Chromosome 16"/>
</dbReference>
<dbReference type="InterPro" id="IPR001461">
    <property type="entry name" value="Aspartic_peptidase_A1"/>
</dbReference>
<feature type="domain" description="Xylanase inhibitor C-terminal" evidence="1">
    <location>
        <begin position="2"/>
        <end position="111"/>
    </location>
</feature>
<dbReference type="InterPro" id="IPR021109">
    <property type="entry name" value="Peptidase_aspartic_dom_sf"/>
</dbReference>
<evidence type="ECO:0000313" key="2">
    <source>
        <dbReference type="EMBL" id="KAJ6755365.1"/>
    </source>
</evidence>
<proteinExistence type="predicted"/>
<accession>A0A9Q0VXK7</accession>
<reference evidence="2" key="2">
    <citation type="journal article" date="2023" name="Int. J. Mol. Sci.">
        <title>De Novo Assembly and Annotation of 11 Diverse Shrub Willow (Salix) Genomes Reveals Novel Gene Organization in Sex-Linked Regions.</title>
        <authorList>
            <person name="Hyden B."/>
            <person name="Feng K."/>
            <person name="Yates T.B."/>
            <person name="Jawdy S."/>
            <person name="Cereghino C."/>
            <person name="Smart L.B."/>
            <person name="Muchero W."/>
        </authorList>
    </citation>
    <scope>NUCLEOTIDE SEQUENCE</scope>
    <source>
        <tissue evidence="2">Shoot tip</tissue>
    </source>
</reference>
<dbReference type="Gene3D" id="2.40.70.10">
    <property type="entry name" value="Acid Proteases"/>
    <property type="match status" value="1"/>
</dbReference>
<gene>
    <name evidence="2" type="ORF">OIU79_027887</name>
</gene>
<dbReference type="PANTHER" id="PTHR47965:SF6">
    <property type="entry name" value="ASPARTIC PROTEINASE GIP1-RELATED"/>
    <property type="match status" value="1"/>
</dbReference>
<sequence>MVALNKSLLAIDGETGSGGTKISTVVPYTKLQSSIYKTFITAFLKEAVSSAFNLTTTKPVKPFRVCYPASAVKSTQTGPAVPIIDLVLNRQEVVWKIFRSNSMVRITKKSVALVIHHHDGPLLHMVNPYMLNLGLDDFYAQVTRQGFIGYTSRSGLLLRSPDGDAS</sequence>
<keyword evidence="2" id="KW-0378">Hydrolase</keyword>
<dbReference type="Pfam" id="PF14541">
    <property type="entry name" value="TAXi_C"/>
    <property type="match status" value="1"/>
</dbReference>
<organism evidence="2 3">
    <name type="scientific">Salix purpurea</name>
    <name type="common">Purple osier willow</name>
    <dbReference type="NCBI Taxonomy" id="77065"/>
    <lineage>
        <taxon>Eukaryota</taxon>
        <taxon>Viridiplantae</taxon>
        <taxon>Streptophyta</taxon>
        <taxon>Embryophyta</taxon>
        <taxon>Tracheophyta</taxon>
        <taxon>Spermatophyta</taxon>
        <taxon>Magnoliopsida</taxon>
        <taxon>eudicotyledons</taxon>
        <taxon>Gunneridae</taxon>
        <taxon>Pentapetalae</taxon>
        <taxon>rosids</taxon>
        <taxon>fabids</taxon>
        <taxon>Malpighiales</taxon>
        <taxon>Salicaceae</taxon>
        <taxon>Saliceae</taxon>
        <taxon>Salix</taxon>
    </lineage>
</organism>
<dbReference type="OrthoDB" id="1732469at2759"/>
<dbReference type="AlphaFoldDB" id="A0A9Q0VXK7"/>
<keyword evidence="2" id="KW-0645">Protease</keyword>
<dbReference type="GO" id="GO:0004190">
    <property type="term" value="F:aspartic-type endopeptidase activity"/>
    <property type="evidence" value="ECO:0007669"/>
    <property type="project" value="InterPro"/>
</dbReference>
<dbReference type="EMBL" id="JAPFFK010000007">
    <property type="protein sequence ID" value="KAJ6755365.1"/>
    <property type="molecule type" value="Genomic_DNA"/>
</dbReference>
<reference evidence="2" key="1">
    <citation type="submission" date="2022-11" db="EMBL/GenBank/DDBJ databases">
        <authorList>
            <person name="Hyden B.L."/>
            <person name="Feng K."/>
            <person name="Yates T."/>
            <person name="Jawdy S."/>
            <person name="Smart L.B."/>
            <person name="Muchero W."/>
        </authorList>
    </citation>
    <scope>NUCLEOTIDE SEQUENCE</scope>
    <source>
        <tissue evidence="2">Shoot tip</tissue>
    </source>
</reference>
<evidence type="ECO:0000259" key="1">
    <source>
        <dbReference type="Pfam" id="PF14541"/>
    </source>
</evidence>
<evidence type="ECO:0000313" key="3">
    <source>
        <dbReference type="Proteomes" id="UP001151532"/>
    </source>
</evidence>